<sequence length="57" mass="6705">MLGFGHRNLSLSDDGHYYPFLTDRKSTLYCIHNCLLILAMALPFRCDILCRHEDWFA</sequence>
<dbReference type="EMBL" id="GBXM01022923">
    <property type="protein sequence ID" value="JAH85654.1"/>
    <property type="molecule type" value="Transcribed_RNA"/>
</dbReference>
<evidence type="ECO:0000313" key="1">
    <source>
        <dbReference type="EMBL" id="JAH85654.1"/>
    </source>
</evidence>
<proteinExistence type="predicted"/>
<dbReference type="AlphaFoldDB" id="A0A0E9W5K1"/>
<reference evidence="1" key="2">
    <citation type="journal article" date="2015" name="Fish Shellfish Immunol.">
        <title>Early steps in the European eel (Anguilla anguilla)-Vibrio vulnificus interaction in the gills: Role of the RtxA13 toxin.</title>
        <authorList>
            <person name="Callol A."/>
            <person name="Pajuelo D."/>
            <person name="Ebbesson L."/>
            <person name="Teles M."/>
            <person name="MacKenzie S."/>
            <person name="Amaro C."/>
        </authorList>
    </citation>
    <scope>NUCLEOTIDE SEQUENCE</scope>
</reference>
<protein>
    <submittedName>
        <fullName evidence="1">Uncharacterized protein</fullName>
    </submittedName>
</protein>
<accession>A0A0E9W5K1</accession>
<reference evidence="1" key="1">
    <citation type="submission" date="2014-11" db="EMBL/GenBank/DDBJ databases">
        <authorList>
            <person name="Amaro Gonzalez C."/>
        </authorList>
    </citation>
    <scope>NUCLEOTIDE SEQUENCE</scope>
</reference>
<name>A0A0E9W5K1_ANGAN</name>
<organism evidence="1">
    <name type="scientific">Anguilla anguilla</name>
    <name type="common">European freshwater eel</name>
    <name type="synonym">Muraena anguilla</name>
    <dbReference type="NCBI Taxonomy" id="7936"/>
    <lineage>
        <taxon>Eukaryota</taxon>
        <taxon>Metazoa</taxon>
        <taxon>Chordata</taxon>
        <taxon>Craniata</taxon>
        <taxon>Vertebrata</taxon>
        <taxon>Euteleostomi</taxon>
        <taxon>Actinopterygii</taxon>
        <taxon>Neopterygii</taxon>
        <taxon>Teleostei</taxon>
        <taxon>Anguilliformes</taxon>
        <taxon>Anguillidae</taxon>
        <taxon>Anguilla</taxon>
    </lineage>
</organism>